<organism evidence="8 9">
    <name type="scientific">Sphingobacterium multivorum</name>
    <dbReference type="NCBI Taxonomy" id="28454"/>
    <lineage>
        <taxon>Bacteria</taxon>
        <taxon>Pseudomonadati</taxon>
        <taxon>Bacteroidota</taxon>
        <taxon>Sphingobacteriia</taxon>
        <taxon>Sphingobacteriales</taxon>
        <taxon>Sphingobacteriaceae</taxon>
        <taxon>Sphingobacterium</taxon>
    </lineage>
</organism>
<evidence type="ECO:0000256" key="6">
    <source>
        <dbReference type="ARBA" id="ARBA00023012"/>
    </source>
</evidence>
<dbReference type="InterPro" id="IPR004358">
    <property type="entry name" value="Sig_transdc_His_kin-like_C"/>
</dbReference>
<evidence type="ECO:0000256" key="3">
    <source>
        <dbReference type="ARBA" id="ARBA00022553"/>
    </source>
</evidence>
<dbReference type="SUPFAM" id="SSF55874">
    <property type="entry name" value="ATPase domain of HSP90 chaperone/DNA topoisomerase II/histidine kinase"/>
    <property type="match status" value="1"/>
</dbReference>
<keyword evidence="5" id="KW-0418">Kinase</keyword>
<gene>
    <name evidence="8" type="primary">phoR_3</name>
    <name evidence="8" type="ORF">NCTC11343_01140</name>
</gene>
<dbReference type="InterPro" id="IPR003661">
    <property type="entry name" value="HisK_dim/P_dom"/>
</dbReference>
<dbReference type="InterPro" id="IPR036890">
    <property type="entry name" value="HATPase_C_sf"/>
</dbReference>
<evidence type="ECO:0000256" key="4">
    <source>
        <dbReference type="ARBA" id="ARBA00022679"/>
    </source>
</evidence>
<dbReference type="GO" id="GO:0000155">
    <property type="term" value="F:phosphorelay sensor kinase activity"/>
    <property type="evidence" value="ECO:0007669"/>
    <property type="project" value="InterPro"/>
</dbReference>
<reference evidence="8 9" key="1">
    <citation type="submission" date="2018-06" db="EMBL/GenBank/DDBJ databases">
        <authorList>
            <consortium name="Pathogen Informatics"/>
            <person name="Doyle S."/>
        </authorList>
    </citation>
    <scope>NUCLEOTIDE SEQUENCE [LARGE SCALE GENOMIC DNA]</scope>
    <source>
        <strain evidence="8 9">NCTC11343</strain>
    </source>
</reference>
<feature type="domain" description="Histidine kinase" evidence="7">
    <location>
        <begin position="11"/>
        <end position="228"/>
    </location>
</feature>
<dbReference type="GO" id="GO:0004721">
    <property type="term" value="F:phosphoprotein phosphatase activity"/>
    <property type="evidence" value="ECO:0007669"/>
    <property type="project" value="TreeGrafter"/>
</dbReference>
<dbReference type="InterPro" id="IPR036097">
    <property type="entry name" value="HisK_dim/P_sf"/>
</dbReference>
<dbReference type="AlphaFoldDB" id="A0A2X2IRK1"/>
<comment type="catalytic activity">
    <reaction evidence="1">
        <text>ATP + protein L-histidine = ADP + protein N-phospho-L-histidine.</text>
        <dbReference type="EC" id="2.7.13.3"/>
    </reaction>
</comment>
<dbReference type="PRINTS" id="PR00344">
    <property type="entry name" value="BCTRLSENSOR"/>
</dbReference>
<keyword evidence="4 8" id="KW-0808">Transferase</keyword>
<dbReference type="Pfam" id="PF02518">
    <property type="entry name" value="HATPase_c"/>
    <property type="match status" value="1"/>
</dbReference>
<keyword evidence="6" id="KW-0902">Two-component regulatory system</keyword>
<keyword evidence="3" id="KW-0597">Phosphoprotein</keyword>
<evidence type="ECO:0000313" key="8">
    <source>
        <dbReference type="EMBL" id="SPZ84598.1"/>
    </source>
</evidence>
<dbReference type="EMBL" id="UAUU01000002">
    <property type="protein sequence ID" value="SPZ84598.1"/>
    <property type="molecule type" value="Genomic_DNA"/>
</dbReference>
<dbReference type="SUPFAM" id="SSF47384">
    <property type="entry name" value="Homodimeric domain of signal transducing histidine kinase"/>
    <property type="match status" value="1"/>
</dbReference>
<dbReference type="GO" id="GO:0005886">
    <property type="term" value="C:plasma membrane"/>
    <property type="evidence" value="ECO:0007669"/>
    <property type="project" value="TreeGrafter"/>
</dbReference>
<evidence type="ECO:0000259" key="7">
    <source>
        <dbReference type="PROSITE" id="PS50109"/>
    </source>
</evidence>
<accession>A0A2X2IRK1</accession>
<dbReference type="InterPro" id="IPR005467">
    <property type="entry name" value="His_kinase_dom"/>
</dbReference>
<dbReference type="SMART" id="SM00388">
    <property type="entry name" value="HisKA"/>
    <property type="match status" value="1"/>
</dbReference>
<evidence type="ECO:0000313" key="9">
    <source>
        <dbReference type="Proteomes" id="UP000251241"/>
    </source>
</evidence>
<dbReference type="GO" id="GO:0016036">
    <property type="term" value="P:cellular response to phosphate starvation"/>
    <property type="evidence" value="ECO:0007669"/>
    <property type="project" value="TreeGrafter"/>
</dbReference>
<dbReference type="Gene3D" id="1.10.287.130">
    <property type="match status" value="1"/>
</dbReference>
<evidence type="ECO:0000256" key="5">
    <source>
        <dbReference type="ARBA" id="ARBA00022777"/>
    </source>
</evidence>
<dbReference type="PANTHER" id="PTHR45453:SF1">
    <property type="entry name" value="PHOSPHATE REGULON SENSOR PROTEIN PHOR"/>
    <property type="match status" value="1"/>
</dbReference>
<dbReference type="CDD" id="cd00082">
    <property type="entry name" value="HisKA"/>
    <property type="match status" value="1"/>
</dbReference>
<evidence type="ECO:0000256" key="1">
    <source>
        <dbReference type="ARBA" id="ARBA00000085"/>
    </source>
</evidence>
<dbReference type="InterPro" id="IPR050351">
    <property type="entry name" value="BphY/WalK/GraS-like"/>
</dbReference>
<dbReference type="PROSITE" id="PS50109">
    <property type="entry name" value="HIS_KIN"/>
    <property type="match status" value="1"/>
</dbReference>
<name>A0A2X2IRK1_SPHMU</name>
<dbReference type="PANTHER" id="PTHR45453">
    <property type="entry name" value="PHOSPHATE REGULON SENSOR PROTEIN PHOR"/>
    <property type="match status" value="1"/>
</dbReference>
<dbReference type="Pfam" id="PF00512">
    <property type="entry name" value="HisKA"/>
    <property type="match status" value="1"/>
</dbReference>
<dbReference type="Gene3D" id="3.30.565.10">
    <property type="entry name" value="Histidine kinase-like ATPase, C-terminal domain"/>
    <property type="match status" value="1"/>
</dbReference>
<protein>
    <recommendedName>
        <fullName evidence="2">histidine kinase</fullName>
        <ecNumber evidence="2">2.7.13.3</ecNumber>
    </recommendedName>
</protein>
<dbReference type="EC" id="2.7.13.3" evidence="2"/>
<dbReference type="InterPro" id="IPR003594">
    <property type="entry name" value="HATPase_dom"/>
</dbReference>
<dbReference type="SMART" id="SM00387">
    <property type="entry name" value="HATPase_c"/>
    <property type="match status" value="1"/>
</dbReference>
<dbReference type="Proteomes" id="UP000251241">
    <property type="component" value="Unassembled WGS sequence"/>
</dbReference>
<evidence type="ECO:0000256" key="2">
    <source>
        <dbReference type="ARBA" id="ARBA00012438"/>
    </source>
</evidence>
<proteinExistence type="predicted"/>
<dbReference type="CDD" id="cd00075">
    <property type="entry name" value="HATPase"/>
    <property type="match status" value="1"/>
</dbReference>
<sequence length="228" mass="25697">MAEMASDFINNVTHEFNTPLTTIRIGLTNLVVKVSKEDKLKMATTLDTLMRQVNRLDRLVNKAIDLSVFNQEEVILEEHFLEELMVQLEQDLGILVSESTVIQILMDENVKDVKALVNPFMFVTAVNNLVDNGLKYNKEPIKCIHIRLSMDGVNTVMMTVHDNGIGISHNQLPYIFTKGYRGKQEASSNGLGLGLFFVKEVMRIHRWKIDVKSGTQSGTTFSVSIPTI</sequence>